<keyword evidence="12" id="KW-1185">Reference proteome</keyword>
<reference evidence="11 12" key="1">
    <citation type="submission" date="2016-07" db="EMBL/GenBank/DDBJ databases">
        <title>Pervasive Adenine N6-methylation of Active Genes in Fungi.</title>
        <authorList>
            <consortium name="DOE Joint Genome Institute"/>
            <person name="Mondo S.J."/>
            <person name="Dannebaum R.O."/>
            <person name="Kuo R.C."/>
            <person name="Labutti K."/>
            <person name="Haridas S."/>
            <person name="Kuo A."/>
            <person name="Salamov A."/>
            <person name="Ahrendt S.R."/>
            <person name="Lipzen A."/>
            <person name="Sullivan W."/>
            <person name="Andreopoulos W.B."/>
            <person name="Clum A."/>
            <person name="Lindquist E."/>
            <person name="Daum C."/>
            <person name="Ramamoorthy G.K."/>
            <person name="Gryganskyi A."/>
            <person name="Culley D."/>
            <person name="Magnuson J.K."/>
            <person name="James T.Y."/>
            <person name="O'Malley M.A."/>
            <person name="Stajich J.E."/>
            <person name="Spatafora J.W."/>
            <person name="Visel A."/>
            <person name="Grigoriev I.V."/>
        </authorList>
    </citation>
    <scope>NUCLEOTIDE SEQUENCE [LARGE SCALE GENOMIC DNA]</scope>
    <source>
        <strain evidence="11 12">PL171</strain>
    </source>
</reference>
<evidence type="ECO:0000256" key="1">
    <source>
        <dbReference type="ARBA" id="ARBA00004141"/>
    </source>
</evidence>
<evidence type="ECO:0000256" key="4">
    <source>
        <dbReference type="ARBA" id="ARBA00023040"/>
    </source>
</evidence>
<protein>
    <recommendedName>
        <fullName evidence="10">G-protein coupled receptors family 3 profile domain-containing protein</fullName>
    </recommendedName>
</protein>
<comment type="subcellular location">
    <subcellularLocation>
        <location evidence="1">Membrane</location>
        <topology evidence="1">Multi-pass membrane protein</topology>
    </subcellularLocation>
</comment>
<dbReference type="Proteomes" id="UP000193411">
    <property type="component" value="Unassembled WGS sequence"/>
</dbReference>
<comment type="caution">
    <text evidence="11">The sequence shown here is derived from an EMBL/GenBank/DDBJ whole genome shotgun (WGS) entry which is preliminary data.</text>
</comment>
<dbReference type="AlphaFoldDB" id="A0A1Y2HD81"/>
<dbReference type="OrthoDB" id="2145805at2759"/>
<evidence type="ECO:0000256" key="9">
    <source>
        <dbReference type="SAM" id="Phobius"/>
    </source>
</evidence>
<accession>A0A1Y2HD81</accession>
<dbReference type="InterPro" id="IPR017978">
    <property type="entry name" value="GPCR_3_C"/>
</dbReference>
<evidence type="ECO:0000256" key="6">
    <source>
        <dbReference type="ARBA" id="ARBA00023170"/>
    </source>
</evidence>
<evidence type="ECO:0000313" key="11">
    <source>
        <dbReference type="EMBL" id="ORZ31871.1"/>
    </source>
</evidence>
<keyword evidence="3 9" id="KW-1133">Transmembrane helix</keyword>
<evidence type="ECO:0000256" key="8">
    <source>
        <dbReference type="ARBA" id="ARBA00023224"/>
    </source>
</evidence>
<dbReference type="Pfam" id="PF00003">
    <property type="entry name" value="7tm_3"/>
    <property type="match status" value="1"/>
</dbReference>
<dbReference type="PANTHER" id="PTHR10519">
    <property type="entry name" value="GABA-B RECEPTOR"/>
    <property type="match status" value="1"/>
</dbReference>
<proteinExistence type="predicted"/>
<dbReference type="InterPro" id="IPR002455">
    <property type="entry name" value="GPCR3_GABA-B"/>
</dbReference>
<feature type="transmembrane region" description="Helical" evidence="9">
    <location>
        <begin position="648"/>
        <end position="669"/>
    </location>
</feature>
<dbReference type="GO" id="GO:0022857">
    <property type="term" value="F:transmembrane transporter activity"/>
    <property type="evidence" value="ECO:0007669"/>
    <property type="project" value="InterPro"/>
</dbReference>
<keyword evidence="4" id="KW-0297">G-protein coupled receptor</keyword>
<keyword evidence="5 9" id="KW-0472">Membrane</keyword>
<feature type="domain" description="G-protein coupled receptors family 3 profile" evidence="10">
    <location>
        <begin position="606"/>
        <end position="724"/>
    </location>
</feature>
<evidence type="ECO:0000313" key="12">
    <source>
        <dbReference type="Proteomes" id="UP000193411"/>
    </source>
</evidence>
<feature type="transmembrane region" description="Helical" evidence="9">
    <location>
        <begin position="675"/>
        <end position="694"/>
    </location>
</feature>
<gene>
    <name evidence="11" type="ORF">BCR44DRAFT_1259393</name>
</gene>
<keyword evidence="7" id="KW-0325">Glycoprotein</keyword>
<evidence type="ECO:0000256" key="5">
    <source>
        <dbReference type="ARBA" id="ARBA00023136"/>
    </source>
</evidence>
<dbReference type="GO" id="GO:0043190">
    <property type="term" value="C:ATP-binding cassette (ABC) transporter complex"/>
    <property type="evidence" value="ECO:0007669"/>
    <property type="project" value="InterPro"/>
</dbReference>
<evidence type="ECO:0000259" key="10">
    <source>
        <dbReference type="PROSITE" id="PS50259"/>
    </source>
</evidence>
<dbReference type="EMBL" id="MCFL01000054">
    <property type="protein sequence ID" value="ORZ31871.1"/>
    <property type="molecule type" value="Genomic_DNA"/>
</dbReference>
<keyword evidence="8" id="KW-0807">Transducer</keyword>
<feature type="transmembrane region" description="Helical" evidence="9">
    <location>
        <begin position="606"/>
        <end position="628"/>
    </location>
</feature>
<sequence>MIHVLGSLYHFALTGRCFPSTRSASSKSLAHPDHNGRMICQRIRPISHRHSRFQHCWHHLQQPDHQHSARPFGREWAPQPQQPSRLCARDYFPLMTALVVTAPRFDLGQCTQPGYIDPRPPPAPPVLFWKHHIIPDIRCMTHAGIALPGPHSFRASQIRASHSSSTTATPPRPRNLLCNQWSSRHLSLHHLFLLVAIFSSMPRGSAATSNLEIRDVPRCSRAYEVGQGSEPKWLRDKSNESWHFAGRNLTMTIEADPWKSAELTGILTTTLLRDVMGVNATFVYASGSGDLYKRISNGQVHFNVEVWSNDKLNEYQEHVVKQGKAEDFGLIGYDGQSGIYLTRNARTLYPDLNWTAKADILLKRPEILSLLPRLEDAGPTARFNNGTFVCSETHYPWCKNGIYTPPQCSSNPGSCRVLYMPHPSYTVGLLEQLVATHDLPLIVVYKSEAWVRSELPKLSATNSSAVFFWWSPDPLTERPAPGADEPYIRLGFADFDPGKCFPETVKGKVGQAGVEYKCDWPEELLKKVGSPRITRGHPQVATFLRQLMLSRTDIMELLTEDAKVGNTTAVCDWIGRHVDRWRRWVPPPPTGHYKTIVPVSQATQPILSIVLVSAILTTILVIATSVGLHRWSQAAPIRAQSPPFMQQILLGVLLMLVSVYFEVLTPSAPICSTRIWLLSLGLTIVTSSILVKTWRIFQIVANRELKVRIRREVLVAAMVRVCRV</sequence>
<evidence type="ECO:0000256" key="2">
    <source>
        <dbReference type="ARBA" id="ARBA00022692"/>
    </source>
</evidence>
<keyword evidence="2 9" id="KW-0812">Transmembrane</keyword>
<dbReference type="InterPro" id="IPR007210">
    <property type="entry name" value="ABC_Gly_betaine_transp_sub-bd"/>
</dbReference>
<keyword evidence="6" id="KW-0675">Receptor</keyword>
<organism evidence="11 12">
    <name type="scientific">Catenaria anguillulae PL171</name>
    <dbReference type="NCBI Taxonomy" id="765915"/>
    <lineage>
        <taxon>Eukaryota</taxon>
        <taxon>Fungi</taxon>
        <taxon>Fungi incertae sedis</taxon>
        <taxon>Blastocladiomycota</taxon>
        <taxon>Blastocladiomycetes</taxon>
        <taxon>Blastocladiales</taxon>
        <taxon>Catenariaceae</taxon>
        <taxon>Catenaria</taxon>
    </lineage>
</organism>
<dbReference type="PANTHER" id="PTHR10519:SF20">
    <property type="entry name" value="G-PROTEIN COUPLED RECEPTOR 156-RELATED"/>
    <property type="match status" value="1"/>
</dbReference>
<dbReference type="GO" id="GO:0004965">
    <property type="term" value="F:G protein-coupled GABA receptor activity"/>
    <property type="evidence" value="ECO:0007669"/>
    <property type="project" value="InterPro"/>
</dbReference>
<dbReference type="Pfam" id="PF04069">
    <property type="entry name" value="OpuAC"/>
    <property type="match status" value="1"/>
</dbReference>
<evidence type="ECO:0000256" key="3">
    <source>
        <dbReference type="ARBA" id="ARBA00022989"/>
    </source>
</evidence>
<dbReference type="SUPFAM" id="SSF53850">
    <property type="entry name" value="Periplasmic binding protein-like II"/>
    <property type="match status" value="1"/>
</dbReference>
<dbReference type="PROSITE" id="PS50259">
    <property type="entry name" value="G_PROTEIN_RECEP_F3_4"/>
    <property type="match status" value="1"/>
</dbReference>
<name>A0A1Y2HD81_9FUNG</name>
<evidence type="ECO:0000256" key="7">
    <source>
        <dbReference type="ARBA" id="ARBA00023180"/>
    </source>
</evidence>
<dbReference type="GO" id="GO:0038039">
    <property type="term" value="C:G protein-coupled receptor heterodimeric complex"/>
    <property type="evidence" value="ECO:0007669"/>
    <property type="project" value="TreeGrafter"/>
</dbReference>
<dbReference type="STRING" id="765915.A0A1Y2HD81"/>
<dbReference type="GO" id="GO:0007214">
    <property type="term" value="P:gamma-aminobutyric acid signaling pathway"/>
    <property type="evidence" value="ECO:0007669"/>
    <property type="project" value="TreeGrafter"/>
</dbReference>